<dbReference type="AlphaFoldDB" id="A0A9P0BGJ1"/>
<dbReference type="Gene3D" id="3.40.50.1820">
    <property type="entry name" value="alpha/beta hydrolase"/>
    <property type="match status" value="1"/>
</dbReference>
<name>A0A9P0BGJ1_BRAAE</name>
<organism evidence="8 9">
    <name type="scientific">Brassicogethes aeneus</name>
    <name type="common">Rape pollen beetle</name>
    <name type="synonym">Meligethes aeneus</name>
    <dbReference type="NCBI Taxonomy" id="1431903"/>
    <lineage>
        <taxon>Eukaryota</taxon>
        <taxon>Metazoa</taxon>
        <taxon>Ecdysozoa</taxon>
        <taxon>Arthropoda</taxon>
        <taxon>Hexapoda</taxon>
        <taxon>Insecta</taxon>
        <taxon>Pterygota</taxon>
        <taxon>Neoptera</taxon>
        <taxon>Endopterygota</taxon>
        <taxon>Coleoptera</taxon>
        <taxon>Polyphaga</taxon>
        <taxon>Cucujiformia</taxon>
        <taxon>Nitidulidae</taxon>
        <taxon>Meligethinae</taxon>
        <taxon>Brassicogethes</taxon>
    </lineage>
</organism>
<sequence>MVKLVGVLTVLTVFILYYSAAIAEETNLPIVELSDGQIEGREFPIDEERKYYGFIEIPYAKPPIGDLRFKEPLANDKWEGIRKSPFNAAMCMQKSEGGSEDCLFVNVFSPDLSKKNLPVMVWLHGGAFIYGSSSEFSPKYLMETGEVMVVTLNYRLNVFGFLSTGDSVVPGNMGLKDQLLALKWVQKNIENFGGDPNKVTIFGQSAGAASVSYLMQSPKSEGLFHRAIMQSGSSLCAWALYRNAGEQAKYLGEKLQLNTESSDLLVEDLRALSAVDLQKQSASVYLTDTIASNILNGHLFVPVIEPESETAFFTEKSHQLLLEGRHHRIPTIVGYNSLEAKSADILPEMATEVLQKYEYPENLVPAGMNVTESITKMIAGLKIKLKYFGLGFASLSPNSDLLQFISDDQFSRAITEMGSLLSKYANTYFYIFSYEGILPKSFKRNGVGHFEELPYIVQVKELPEHGLIVRQRMVRLWVNFAVTGNPTPTENPLLGNVIWKPMSKDNEMSYLNIDTDLKVKNYPTKVSFDFYTKLFNDYGVPPFDTY</sequence>
<evidence type="ECO:0000256" key="2">
    <source>
        <dbReference type="ARBA" id="ARBA00022487"/>
    </source>
</evidence>
<keyword evidence="3 6" id="KW-0378">Hydrolase</keyword>
<evidence type="ECO:0000313" key="9">
    <source>
        <dbReference type="Proteomes" id="UP001154078"/>
    </source>
</evidence>
<evidence type="ECO:0000256" key="3">
    <source>
        <dbReference type="ARBA" id="ARBA00022801"/>
    </source>
</evidence>
<keyword evidence="2" id="KW-0719">Serine esterase</keyword>
<keyword evidence="4" id="KW-1015">Disulfide bond</keyword>
<evidence type="ECO:0000256" key="6">
    <source>
        <dbReference type="RuleBase" id="RU361235"/>
    </source>
</evidence>
<evidence type="ECO:0000256" key="5">
    <source>
        <dbReference type="ARBA" id="ARBA00023180"/>
    </source>
</evidence>
<evidence type="ECO:0000256" key="4">
    <source>
        <dbReference type="ARBA" id="ARBA00023157"/>
    </source>
</evidence>
<dbReference type="PANTHER" id="PTHR11559">
    <property type="entry name" value="CARBOXYLESTERASE"/>
    <property type="match status" value="1"/>
</dbReference>
<feature type="chain" id="PRO_5040546378" description="Carboxylic ester hydrolase" evidence="6">
    <location>
        <begin position="24"/>
        <end position="546"/>
    </location>
</feature>
<dbReference type="PROSITE" id="PS00941">
    <property type="entry name" value="CARBOXYLESTERASE_B_2"/>
    <property type="match status" value="1"/>
</dbReference>
<gene>
    <name evidence="8" type="ORF">MELIAE_LOCUS10991</name>
</gene>
<dbReference type="Pfam" id="PF00135">
    <property type="entry name" value="COesterase"/>
    <property type="match status" value="1"/>
</dbReference>
<keyword evidence="5" id="KW-0325">Glycoprotein</keyword>
<feature type="signal peptide" evidence="6">
    <location>
        <begin position="1"/>
        <end position="23"/>
    </location>
</feature>
<dbReference type="InterPro" id="IPR050309">
    <property type="entry name" value="Type-B_Carboxylest/Lipase"/>
</dbReference>
<dbReference type="InterPro" id="IPR019826">
    <property type="entry name" value="Carboxylesterase_B_AS"/>
</dbReference>
<dbReference type="InterPro" id="IPR019819">
    <property type="entry name" value="Carboxylesterase_B_CS"/>
</dbReference>
<feature type="domain" description="Carboxylesterase type B" evidence="7">
    <location>
        <begin position="29"/>
        <end position="530"/>
    </location>
</feature>
<dbReference type="PROSITE" id="PS00122">
    <property type="entry name" value="CARBOXYLESTERASE_B_1"/>
    <property type="match status" value="1"/>
</dbReference>
<dbReference type="GO" id="GO:0052689">
    <property type="term" value="F:carboxylic ester hydrolase activity"/>
    <property type="evidence" value="ECO:0007669"/>
    <property type="project" value="UniProtKB-KW"/>
</dbReference>
<dbReference type="SUPFAM" id="SSF53474">
    <property type="entry name" value="alpha/beta-Hydrolases"/>
    <property type="match status" value="1"/>
</dbReference>
<evidence type="ECO:0000259" key="7">
    <source>
        <dbReference type="Pfam" id="PF00135"/>
    </source>
</evidence>
<protein>
    <recommendedName>
        <fullName evidence="6">Carboxylic ester hydrolase</fullName>
        <ecNumber evidence="6">3.1.1.-</ecNumber>
    </recommendedName>
</protein>
<keyword evidence="9" id="KW-1185">Reference proteome</keyword>
<keyword evidence="6" id="KW-0732">Signal</keyword>
<accession>A0A9P0BGJ1</accession>
<proteinExistence type="inferred from homology"/>
<dbReference type="Proteomes" id="UP001154078">
    <property type="component" value="Chromosome 7"/>
</dbReference>
<dbReference type="EMBL" id="OV121138">
    <property type="protein sequence ID" value="CAH0561466.1"/>
    <property type="molecule type" value="Genomic_DNA"/>
</dbReference>
<comment type="similarity">
    <text evidence="1 6">Belongs to the type-B carboxylesterase/lipase family.</text>
</comment>
<dbReference type="OrthoDB" id="19653at2759"/>
<dbReference type="InterPro" id="IPR002018">
    <property type="entry name" value="CarbesteraseB"/>
</dbReference>
<dbReference type="EC" id="3.1.1.-" evidence="6"/>
<reference evidence="8" key="1">
    <citation type="submission" date="2021-12" db="EMBL/GenBank/DDBJ databases">
        <authorList>
            <person name="King R."/>
        </authorList>
    </citation>
    <scope>NUCLEOTIDE SEQUENCE</scope>
</reference>
<evidence type="ECO:0000256" key="1">
    <source>
        <dbReference type="ARBA" id="ARBA00005964"/>
    </source>
</evidence>
<dbReference type="InterPro" id="IPR029058">
    <property type="entry name" value="AB_hydrolase_fold"/>
</dbReference>
<evidence type="ECO:0000313" key="8">
    <source>
        <dbReference type="EMBL" id="CAH0561466.1"/>
    </source>
</evidence>